<protein>
    <submittedName>
        <fullName evidence="4">Methyltransferase</fullName>
    </submittedName>
</protein>
<dbReference type="EMBL" id="CP158367">
    <property type="protein sequence ID" value="XBX73709.1"/>
    <property type="molecule type" value="Genomic_DNA"/>
</dbReference>
<dbReference type="PANTHER" id="PTHR47816">
    <property type="entry name" value="RIBOSOMAL RNA SMALL SUBUNIT METHYLTRANSFERASE C"/>
    <property type="match status" value="1"/>
</dbReference>
<evidence type="ECO:0000313" key="4">
    <source>
        <dbReference type="EMBL" id="XBX73709.1"/>
    </source>
</evidence>
<dbReference type="GO" id="GO:0008757">
    <property type="term" value="F:S-adenosylmethionine-dependent methyltransferase activity"/>
    <property type="evidence" value="ECO:0007669"/>
    <property type="project" value="InterPro"/>
</dbReference>
<evidence type="ECO:0000256" key="2">
    <source>
        <dbReference type="ARBA" id="ARBA00022679"/>
    </source>
</evidence>
<gene>
    <name evidence="4" type="ORF">PRVXT_001710</name>
</gene>
<dbReference type="InterPro" id="IPR029063">
    <property type="entry name" value="SAM-dependent_MTases_sf"/>
</dbReference>
<keyword evidence="1 4" id="KW-0489">Methyltransferase</keyword>
<dbReference type="SUPFAM" id="SSF53335">
    <property type="entry name" value="S-adenosyl-L-methionine-dependent methyltransferases"/>
    <property type="match status" value="1"/>
</dbReference>
<dbReference type="AlphaFoldDB" id="A0AAU7VIJ8"/>
<dbReference type="Pfam" id="PF05175">
    <property type="entry name" value="MTS"/>
    <property type="match status" value="1"/>
</dbReference>
<organism evidence="4">
    <name type="scientific">Proteinivorax tanatarense</name>
    <dbReference type="NCBI Taxonomy" id="1260629"/>
    <lineage>
        <taxon>Bacteria</taxon>
        <taxon>Bacillati</taxon>
        <taxon>Bacillota</taxon>
        <taxon>Clostridia</taxon>
        <taxon>Eubacteriales</taxon>
        <taxon>Proteinivoracaceae</taxon>
        <taxon>Proteinivorax</taxon>
    </lineage>
</organism>
<evidence type="ECO:0000256" key="1">
    <source>
        <dbReference type="ARBA" id="ARBA00022603"/>
    </source>
</evidence>
<name>A0AAU7VIJ8_9FIRM</name>
<keyword evidence="2" id="KW-0808">Transferase</keyword>
<accession>A0AAU7VIJ8</accession>
<dbReference type="Gene3D" id="3.40.50.150">
    <property type="entry name" value="Vaccinia Virus protein VP39"/>
    <property type="match status" value="1"/>
</dbReference>
<proteinExistence type="predicted"/>
<dbReference type="CDD" id="cd02440">
    <property type="entry name" value="AdoMet_MTases"/>
    <property type="match status" value="1"/>
</dbReference>
<dbReference type="InterPro" id="IPR007848">
    <property type="entry name" value="Small_mtfrase_dom"/>
</dbReference>
<reference evidence="4" key="2">
    <citation type="submission" date="2024-06" db="EMBL/GenBank/DDBJ databases">
        <authorList>
            <person name="Petrova K.O."/>
            <person name="Toshchakov S.V."/>
            <person name="Boltjanskaja Y.V."/>
            <person name="Kevbrin V."/>
        </authorList>
    </citation>
    <scope>NUCLEOTIDE SEQUENCE</scope>
    <source>
        <strain evidence="4">Z-910T</strain>
    </source>
</reference>
<sequence>MSEHYFTATPKSESNEKKFSEQFMGKKFEFIYDTSVFSKGRIDKGSALLVKSFVENNSKNRQKAQVLDLGCGYGFISVAISCFLEVSMTSVDINSRAVSLCKKNCEKNNVYSNCIQSDGFKNINSNFDYILVNPPIRAGKNVVYTILKDCHKHLNAEGELWVVIRVKQGAKSLKKYLQSFFSQVDTIDKKGGFHILKCEK</sequence>
<dbReference type="GO" id="GO:0032259">
    <property type="term" value="P:methylation"/>
    <property type="evidence" value="ECO:0007669"/>
    <property type="project" value="UniProtKB-KW"/>
</dbReference>
<dbReference type="PANTHER" id="PTHR47816:SF4">
    <property type="entry name" value="RIBOSOMAL RNA SMALL SUBUNIT METHYLTRANSFERASE C"/>
    <property type="match status" value="1"/>
</dbReference>
<dbReference type="InterPro" id="IPR046977">
    <property type="entry name" value="RsmC/RlmG"/>
</dbReference>
<evidence type="ECO:0000259" key="3">
    <source>
        <dbReference type="Pfam" id="PF05175"/>
    </source>
</evidence>
<dbReference type="RefSeq" id="WP_350342471.1">
    <property type="nucleotide sequence ID" value="NZ_CP158367.1"/>
</dbReference>
<reference evidence="4" key="1">
    <citation type="journal article" date="2013" name="Extremophiles">
        <title>Proteinivorax tanatarense gen. nov., sp. nov., an anaerobic, haloalkaliphilic, proteolytic bacterium isolated from a decaying algal bloom, and proposal of Proteinivoraceae fam. nov.</title>
        <authorList>
            <person name="Kevbrin V."/>
            <person name="Boltyanskaya Y."/>
            <person name="Zhilina T."/>
            <person name="Kolganova T."/>
            <person name="Lavrentjeva E."/>
            <person name="Kuznetsov B."/>
        </authorList>
    </citation>
    <scope>NUCLEOTIDE SEQUENCE</scope>
    <source>
        <strain evidence="4">Z-910T</strain>
    </source>
</reference>
<feature type="domain" description="Methyltransferase small" evidence="3">
    <location>
        <begin position="28"/>
        <end position="197"/>
    </location>
</feature>